<dbReference type="Proteomes" id="UP000199559">
    <property type="component" value="Unassembled WGS sequence"/>
</dbReference>
<keyword evidence="2 5" id="KW-0812">Transmembrane</keyword>
<feature type="transmembrane region" description="Helical" evidence="5">
    <location>
        <begin position="104"/>
        <end position="120"/>
    </location>
</feature>
<evidence type="ECO:0000256" key="3">
    <source>
        <dbReference type="ARBA" id="ARBA00022989"/>
    </source>
</evidence>
<keyword evidence="7" id="KW-1185">Reference proteome</keyword>
<dbReference type="InterPro" id="IPR032808">
    <property type="entry name" value="DoxX"/>
</dbReference>
<dbReference type="Pfam" id="PF13564">
    <property type="entry name" value="DoxX_2"/>
    <property type="match status" value="1"/>
</dbReference>
<protein>
    <submittedName>
        <fullName evidence="6">DoxX-like family protein</fullName>
    </submittedName>
</protein>
<dbReference type="STRING" id="1144750.SAMN05443431_10771"/>
<comment type="subcellular location">
    <subcellularLocation>
        <location evidence="1">Membrane</location>
        <topology evidence="1">Multi-pass membrane protein</topology>
    </subcellularLocation>
</comment>
<sequence length="121" mass="13525">MDYLINIIKIAIALSILNVWLFRVNKSTAWRGNNADTMADEFKAYGLPKWVMLCVGSLKVLFSIGLLVSFYYDQLEIPSALGITVLMFGAILMHLKIGDPIKKSLPAFMFLSLSLIVVLVQ</sequence>
<proteinExistence type="predicted"/>
<feature type="transmembrane region" description="Helical" evidence="5">
    <location>
        <begin position="77"/>
        <end position="97"/>
    </location>
</feature>
<feature type="transmembrane region" description="Helical" evidence="5">
    <location>
        <begin position="50"/>
        <end position="71"/>
    </location>
</feature>
<accession>A0A1I3R399</accession>
<evidence type="ECO:0000256" key="4">
    <source>
        <dbReference type="ARBA" id="ARBA00023136"/>
    </source>
</evidence>
<feature type="transmembrane region" description="Helical" evidence="5">
    <location>
        <begin position="6"/>
        <end position="24"/>
    </location>
</feature>
<keyword evidence="3 5" id="KW-1133">Transmembrane helix</keyword>
<gene>
    <name evidence="6" type="ORF">SAMN05443431_10771</name>
</gene>
<name>A0A1I3R399_9FLAO</name>
<dbReference type="AlphaFoldDB" id="A0A1I3R399"/>
<evidence type="ECO:0000256" key="1">
    <source>
        <dbReference type="ARBA" id="ARBA00004141"/>
    </source>
</evidence>
<evidence type="ECO:0000256" key="5">
    <source>
        <dbReference type="SAM" id="Phobius"/>
    </source>
</evidence>
<dbReference type="RefSeq" id="WP_090840804.1">
    <property type="nucleotide sequence ID" value="NZ_FORM01000007.1"/>
</dbReference>
<dbReference type="GO" id="GO:0016020">
    <property type="term" value="C:membrane"/>
    <property type="evidence" value="ECO:0007669"/>
    <property type="project" value="UniProtKB-SubCell"/>
</dbReference>
<reference evidence="7" key="1">
    <citation type="submission" date="2016-10" db="EMBL/GenBank/DDBJ databases">
        <authorList>
            <person name="Varghese N."/>
            <person name="Submissions S."/>
        </authorList>
    </citation>
    <scope>NUCLEOTIDE SEQUENCE [LARGE SCALE GENOMIC DNA]</scope>
    <source>
        <strain evidence="7">DSM 28881</strain>
    </source>
</reference>
<organism evidence="6 7">
    <name type="scientific">Olleya namhaensis</name>
    <dbReference type="NCBI Taxonomy" id="1144750"/>
    <lineage>
        <taxon>Bacteria</taxon>
        <taxon>Pseudomonadati</taxon>
        <taxon>Bacteroidota</taxon>
        <taxon>Flavobacteriia</taxon>
        <taxon>Flavobacteriales</taxon>
        <taxon>Flavobacteriaceae</taxon>
    </lineage>
</organism>
<keyword evidence="4 5" id="KW-0472">Membrane</keyword>
<evidence type="ECO:0000313" key="7">
    <source>
        <dbReference type="Proteomes" id="UP000199559"/>
    </source>
</evidence>
<evidence type="ECO:0000313" key="6">
    <source>
        <dbReference type="EMBL" id="SFJ40212.1"/>
    </source>
</evidence>
<dbReference type="EMBL" id="FORM01000007">
    <property type="protein sequence ID" value="SFJ40212.1"/>
    <property type="molecule type" value="Genomic_DNA"/>
</dbReference>
<evidence type="ECO:0000256" key="2">
    <source>
        <dbReference type="ARBA" id="ARBA00022692"/>
    </source>
</evidence>